<dbReference type="EMBL" id="FOZN01000004">
    <property type="protein sequence ID" value="SFS18806.1"/>
    <property type="molecule type" value="Genomic_DNA"/>
</dbReference>
<evidence type="ECO:0000313" key="2">
    <source>
        <dbReference type="EMBL" id="SFS18806.1"/>
    </source>
</evidence>
<keyword evidence="3" id="KW-1185">Reference proteome</keyword>
<name>A0AA94HPX1_9MICO</name>
<proteinExistence type="predicted"/>
<sequence length="171" mass="17096">MRIAAGDPPHSAGACDDLGMARTRLALSAIACGLALAGCASAGPTAPTSDADVQVHPPGTPQAGAITAARALDDAPDAVGARATCGELVLDQGEELPAIAIACIDAALEAQEAALLAWSTPTTEGDPIVYFAIVETGGSSIALHSTTGFDRFGSPGWHVDRCDAITTWACA</sequence>
<organism evidence="2 3">
    <name type="scientific">Agrococcus baldri</name>
    <dbReference type="NCBI Taxonomy" id="153730"/>
    <lineage>
        <taxon>Bacteria</taxon>
        <taxon>Bacillati</taxon>
        <taxon>Actinomycetota</taxon>
        <taxon>Actinomycetes</taxon>
        <taxon>Micrococcales</taxon>
        <taxon>Microbacteriaceae</taxon>
        <taxon>Agrococcus</taxon>
    </lineage>
</organism>
<reference evidence="2 3" key="1">
    <citation type="submission" date="2016-10" db="EMBL/GenBank/DDBJ databases">
        <authorList>
            <person name="Varghese N."/>
            <person name="Submissions S."/>
        </authorList>
    </citation>
    <scope>NUCLEOTIDE SEQUENCE [LARGE SCALE GENOMIC DNA]</scope>
    <source>
        <strain evidence="2 3">IAM 15147</strain>
    </source>
</reference>
<evidence type="ECO:0000313" key="3">
    <source>
        <dbReference type="Proteomes" id="UP000198506"/>
    </source>
</evidence>
<dbReference type="Proteomes" id="UP000198506">
    <property type="component" value="Unassembled WGS sequence"/>
</dbReference>
<keyword evidence="1" id="KW-0732">Signal</keyword>
<accession>A0AA94HPX1</accession>
<feature type="chain" id="PRO_5041651971" description="Lipoprotein" evidence="1">
    <location>
        <begin position="43"/>
        <end position="171"/>
    </location>
</feature>
<gene>
    <name evidence="2" type="ORF">SAMN04487783_2742</name>
</gene>
<evidence type="ECO:0000256" key="1">
    <source>
        <dbReference type="SAM" id="SignalP"/>
    </source>
</evidence>
<comment type="caution">
    <text evidence="2">The sequence shown here is derived from an EMBL/GenBank/DDBJ whole genome shotgun (WGS) entry which is preliminary data.</text>
</comment>
<dbReference type="AlphaFoldDB" id="A0AA94HPX1"/>
<evidence type="ECO:0008006" key="4">
    <source>
        <dbReference type="Google" id="ProtNLM"/>
    </source>
</evidence>
<feature type="signal peptide" evidence="1">
    <location>
        <begin position="1"/>
        <end position="42"/>
    </location>
</feature>
<protein>
    <recommendedName>
        <fullName evidence="4">Lipoprotein</fullName>
    </recommendedName>
</protein>